<organism evidence="5 6">
    <name type="scientific">Georgenia ruanii</name>
    <dbReference type="NCBI Taxonomy" id="348442"/>
    <lineage>
        <taxon>Bacteria</taxon>
        <taxon>Bacillati</taxon>
        <taxon>Actinomycetota</taxon>
        <taxon>Actinomycetes</taxon>
        <taxon>Micrococcales</taxon>
        <taxon>Bogoriellaceae</taxon>
        <taxon>Georgenia</taxon>
    </lineage>
</organism>
<keyword evidence="6" id="KW-1185">Reference proteome</keyword>
<dbReference type="Proteomes" id="UP000429644">
    <property type="component" value="Unassembled WGS sequence"/>
</dbReference>
<proteinExistence type="predicted"/>
<keyword evidence="2" id="KW-0288">FMN</keyword>
<keyword evidence="4" id="KW-0175">Coiled coil</keyword>
<dbReference type="Gene3D" id="3.20.20.70">
    <property type="entry name" value="Aldolase class I"/>
    <property type="match status" value="1"/>
</dbReference>
<feature type="non-terminal residue" evidence="5">
    <location>
        <position position="1"/>
    </location>
</feature>
<dbReference type="PANTHER" id="PTHR32332">
    <property type="entry name" value="2-NITROPROPANE DIOXYGENASE"/>
    <property type="match status" value="1"/>
</dbReference>
<gene>
    <name evidence="5" type="ORF">GB882_16220</name>
</gene>
<name>A0A7J9V000_9MICO</name>
<protein>
    <submittedName>
        <fullName evidence="5">Nitronate monooxygenase</fullName>
    </submittedName>
</protein>
<evidence type="ECO:0000256" key="1">
    <source>
        <dbReference type="ARBA" id="ARBA00022630"/>
    </source>
</evidence>
<evidence type="ECO:0000313" key="6">
    <source>
        <dbReference type="Proteomes" id="UP000429644"/>
    </source>
</evidence>
<dbReference type="AlphaFoldDB" id="A0A7J9V000"/>
<dbReference type="InterPro" id="IPR013785">
    <property type="entry name" value="Aldolase_TIM"/>
</dbReference>
<comment type="caution">
    <text evidence="5">The sequence shown here is derived from an EMBL/GenBank/DDBJ whole genome shotgun (WGS) entry which is preliminary data.</text>
</comment>
<accession>A0A7J9V000</accession>
<dbReference type="EMBL" id="WHPD01003493">
    <property type="protein sequence ID" value="MPV90219.1"/>
    <property type="molecule type" value="Genomic_DNA"/>
</dbReference>
<feature type="coiled-coil region" evidence="4">
    <location>
        <begin position="181"/>
        <end position="208"/>
    </location>
</feature>
<evidence type="ECO:0000313" key="5">
    <source>
        <dbReference type="EMBL" id="MPV90219.1"/>
    </source>
</evidence>
<keyword evidence="3" id="KW-0560">Oxidoreductase</keyword>
<evidence type="ECO:0000256" key="4">
    <source>
        <dbReference type="SAM" id="Coils"/>
    </source>
</evidence>
<keyword evidence="1" id="KW-0285">Flavoprotein</keyword>
<dbReference type="GO" id="GO:0018580">
    <property type="term" value="F:nitronate monooxygenase activity"/>
    <property type="evidence" value="ECO:0007669"/>
    <property type="project" value="InterPro"/>
</dbReference>
<dbReference type="PANTHER" id="PTHR32332:SF31">
    <property type="entry name" value="2-NITROPROPANE DIOXYGENASE FAMILY, PUTATIVE (AFU_ORTHOLOGUE AFUA_2G09850)-RELATED"/>
    <property type="match status" value="1"/>
</dbReference>
<sequence length="247" mass="25664">VGLMAWALADRPEQLDAAIAARPALISISFGPPESYVGRVRQAGIRVTAQVGTVEEARRAEAAGVDLVVARGAEGGGHGRGEVATLALLQSVLDAVAVPVVAAGGIAGPRGLAAVLAAGAVGAWVGTALLGCTEAGTSATARRRLFDAAETATAYGRVFDVAQGLRWPAEYGGRALRNAFFDAWHDRLDELAENADAAEQLRQARAAEDYDTAVIYAGEGVGLLRSERSVAEVLAEFGRAEDLLRRF</sequence>
<evidence type="ECO:0000256" key="3">
    <source>
        <dbReference type="ARBA" id="ARBA00023002"/>
    </source>
</evidence>
<reference evidence="5 6" key="1">
    <citation type="submission" date="2019-10" db="EMBL/GenBank/DDBJ databases">
        <title>Georgenia wutianyii sp. nov. and Georgenia yuyongxinii sp. nov. isolated from plateau pika (Ochotona curzoniae) in the Qinghai-Tibet plateau of China.</title>
        <authorList>
            <person name="Tian Z."/>
        </authorList>
    </citation>
    <scope>NUCLEOTIDE SEQUENCE [LARGE SCALE GENOMIC DNA]</scope>
    <source>
        <strain evidence="5 6">JCM 15130</strain>
    </source>
</reference>
<evidence type="ECO:0000256" key="2">
    <source>
        <dbReference type="ARBA" id="ARBA00022643"/>
    </source>
</evidence>
<keyword evidence="5" id="KW-0503">Monooxygenase</keyword>
<dbReference type="CDD" id="cd04730">
    <property type="entry name" value="NPD_like"/>
    <property type="match status" value="1"/>
</dbReference>
<dbReference type="Pfam" id="PF03060">
    <property type="entry name" value="NMO"/>
    <property type="match status" value="1"/>
</dbReference>
<dbReference type="InterPro" id="IPR004136">
    <property type="entry name" value="NMO"/>
</dbReference>
<dbReference type="SUPFAM" id="SSF51412">
    <property type="entry name" value="Inosine monophosphate dehydrogenase (IMPDH)"/>
    <property type="match status" value="1"/>
</dbReference>